<name>A0A9N7JLL0_CLOSE</name>
<gene>
    <name evidence="3" type="ORF">CP523_10485</name>
    <name evidence="4" type="ORF">NH397_02830</name>
</gene>
<feature type="domain" description="Tyrosine specific protein phosphatases" evidence="2">
    <location>
        <begin position="209"/>
        <end position="258"/>
    </location>
</feature>
<keyword evidence="6" id="KW-1185">Reference proteome</keyword>
<evidence type="ECO:0000313" key="6">
    <source>
        <dbReference type="Proteomes" id="UP001055437"/>
    </source>
</evidence>
<evidence type="ECO:0000259" key="2">
    <source>
        <dbReference type="PROSITE" id="PS50056"/>
    </source>
</evidence>
<sequence>MIYFKKFVCTKQYNSKILKNTLIRISLLILPICLFPTFIISYASTEPIPLSTPYPFIADKFNILDTRSKNSLPNRFRDIKDLNISGSAQFVPSQLDDIKEAVGTDNITIVDLRQESHGFVDDTAISFYSLFKLINSGLSSKETLKSEKKDLSSIAKEESLNLYSKSGEFKKTIEVKNVLSEGKAVKNANLNYVRFAVRDAKIPTPSTVDDFIEFIVNLDSNEHLHFHCHQGQGRTTTFMVLYQMMKNKNKIPLEDILKEQVTNGGVVLTDNKSRAKFLEYFYNYTLENMDSNYKTSYSSWLSSNKLTN</sequence>
<dbReference type="InterPro" id="IPR029021">
    <property type="entry name" value="Prot-tyrosine_phosphatase-like"/>
</dbReference>
<evidence type="ECO:0000313" key="4">
    <source>
        <dbReference type="EMBL" id="USS01387.1"/>
    </source>
</evidence>
<dbReference type="AlphaFoldDB" id="A0A9N7JLL0"/>
<feature type="transmembrane region" description="Helical" evidence="1">
    <location>
        <begin position="21"/>
        <end position="43"/>
    </location>
</feature>
<reference evidence="3 5" key="1">
    <citation type="submission" date="2017-09" db="EMBL/GenBank/DDBJ databases">
        <authorList>
            <person name="Thomas P."/>
            <person name="Seyboldt C."/>
        </authorList>
    </citation>
    <scope>NUCLEOTIDE SEQUENCE [LARGE SCALE GENOMIC DNA]</scope>
    <source>
        <strain evidence="3 5">DSM 7534</strain>
    </source>
</reference>
<keyword evidence="1" id="KW-0472">Membrane</keyword>
<dbReference type="SUPFAM" id="SSF52799">
    <property type="entry name" value="(Phosphotyrosine protein) phosphatases II"/>
    <property type="match status" value="1"/>
</dbReference>
<dbReference type="Gene3D" id="3.30.70.1690">
    <property type="match status" value="1"/>
</dbReference>
<keyword evidence="1" id="KW-1133">Transmembrane helix</keyword>
<evidence type="ECO:0000256" key="1">
    <source>
        <dbReference type="SAM" id="Phobius"/>
    </source>
</evidence>
<accession>A0A9N7JLL0</accession>
<dbReference type="Proteomes" id="UP000280586">
    <property type="component" value="Chromosome"/>
</dbReference>
<dbReference type="Gene3D" id="3.90.190.10">
    <property type="entry name" value="Protein tyrosine phosphatase superfamily"/>
    <property type="match status" value="1"/>
</dbReference>
<dbReference type="PROSITE" id="PS00383">
    <property type="entry name" value="TYR_PHOSPHATASE_1"/>
    <property type="match status" value="1"/>
</dbReference>
<dbReference type="RefSeq" id="WP_066674213.1">
    <property type="nucleotide sequence ID" value="NZ_CABMIZ010000004.1"/>
</dbReference>
<reference evidence="4" key="2">
    <citation type="submission" date="2022-06" db="EMBL/GenBank/DDBJ databases">
        <authorList>
            <person name="Holder M.E."/>
            <person name="Ajami N.J."/>
            <person name="Petrosino J.F."/>
        </authorList>
    </citation>
    <scope>NUCLEOTIDE SEQUENCE</scope>
    <source>
        <strain evidence="4">RMA 8861</strain>
    </source>
</reference>
<dbReference type="EMBL" id="CP023671">
    <property type="protein sequence ID" value="AYE34793.1"/>
    <property type="molecule type" value="Genomic_DNA"/>
</dbReference>
<dbReference type="SMART" id="SM01301">
    <property type="entry name" value="PTPlike_phytase"/>
    <property type="match status" value="1"/>
</dbReference>
<dbReference type="InterPro" id="IPR000387">
    <property type="entry name" value="Tyr_Pase_dom"/>
</dbReference>
<dbReference type="OrthoDB" id="21920at2"/>
<proteinExistence type="predicted"/>
<evidence type="ECO:0000313" key="5">
    <source>
        <dbReference type="Proteomes" id="UP000280586"/>
    </source>
</evidence>
<protein>
    <submittedName>
        <fullName evidence="3">Phosphatase</fullName>
    </submittedName>
</protein>
<dbReference type="Proteomes" id="UP001055437">
    <property type="component" value="Chromosome"/>
</dbReference>
<keyword evidence="1" id="KW-0812">Transmembrane</keyword>
<organism evidence="3 5">
    <name type="scientific">Clostridium septicum</name>
    <dbReference type="NCBI Taxonomy" id="1504"/>
    <lineage>
        <taxon>Bacteria</taxon>
        <taxon>Bacillati</taxon>
        <taxon>Bacillota</taxon>
        <taxon>Clostridia</taxon>
        <taxon>Eubacteriales</taxon>
        <taxon>Clostridiaceae</taxon>
        <taxon>Clostridium</taxon>
    </lineage>
</organism>
<dbReference type="EMBL" id="CP099799">
    <property type="protein sequence ID" value="USS01387.1"/>
    <property type="molecule type" value="Genomic_DNA"/>
</dbReference>
<dbReference type="InterPro" id="IPR016130">
    <property type="entry name" value="Tyr_Pase_AS"/>
</dbReference>
<dbReference type="GeneID" id="303561108"/>
<dbReference type="PROSITE" id="PS50056">
    <property type="entry name" value="TYR_PHOSPHATASE_2"/>
    <property type="match status" value="1"/>
</dbReference>
<dbReference type="KEGG" id="csep:CP523_10485"/>
<dbReference type="Pfam" id="PF14566">
    <property type="entry name" value="PTPlike_phytase"/>
    <property type="match status" value="1"/>
</dbReference>
<evidence type="ECO:0000313" key="3">
    <source>
        <dbReference type="EMBL" id="AYE34793.1"/>
    </source>
</evidence>